<evidence type="ECO:0000313" key="1">
    <source>
        <dbReference type="EMBL" id="MPC49745.1"/>
    </source>
</evidence>
<organism evidence="1 2">
    <name type="scientific">Portunus trituberculatus</name>
    <name type="common">Swimming crab</name>
    <name type="synonym">Neptunus trituberculatus</name>
    <dbReference type="NCBI Taxonomy" id="210409"/>
    <lineage>
        <taxon>Eukaryota</taxon>
        <taxon>Metazoa</taxon>
        <taxon>Ecdysozoa</taxon>
        <taxon>Arthropoda</taxon>
        <taxon>Crustacea</taxon>
        <taxon>Multicrustacea</taxon>
        <taxon>Malacostraca</taxon>
        <taxon>Eumalacostraca</taxon>
        <taxon>Eucarida</taxon>
        <taxon>Decapoda</taxon>
        <taxon>Pleocyemata</taxon>
        <taxon>Brachyura</taxon>
        <taxon>Eubrachyura</taxon>
        <taxon>Portunoidea</taxon>
        <taxon>Portunidae</taxon>
        <taxon>Portuninae</taxon>
        <taxon>Portunus</taxon>
    </lineage>
</organism>
<comment type="caution">
    <text evidence="1">The sequence shown here is derived from an EMBL/GenBank/DDBJ whole genome shotgun (WGS) entry which is preliminary data.</text>
</comment>
<dbReference type="EMBL" id="VSRR010009071">
    <property type="protein sequence ID" value="MPC49745.1"/>
    <property type="molecule type" value="Genomic_DNA"/>
</dbReference>
<gene>
    <name evidence="1" type="ORF">E2C01_043557</name>
</gene>
<accession>A0A5B7FWP5</accession>
<dbReference type="AlphaFoldDB" id="A0A5B7FWP5"/>
<evidence type="ECO:0000313" key="2">
    <source>
        <dbReference type="Proteomes" id="UP000324222"/>
    </source>
</evidence>
<reference evidence="1 2" key="1">
    <citation type="submission" date="2019-05" db="EMBL/GenBank/DDBJ databases">
        <title>Another draft genome of Portunus trituberculatus and its Hox gene families provides insights of decapod evolution.</title>
        <authorList>
            <person name="Jeong J.-H."/>
            <person name="Song I."/>
            <person name="Kim S."/>
            <person name="Choi T."/>
            <person name="Kim D."/>
            <person name="Ryu S."/>
            <person name="Kim W."/>
        </authorList>
    </citation>
    <scope>NUCLEOTIDE SEQUENCE [LARGE SCALE GENOMIC DNA]</scope>
    <source>
        <tissue evidence="1">Muscle</tissue>
    </source>
</reference>
<keyword evidence="2" id="KW-1185">Reference proteome</keyword>
<proteinExistence type="predicted"/>
<sequence>MVQQLTGRCADGLSHVEISTWQKEYFLGYLLSQSPTARKPLPRVRKPNLHSDCGQDSNLCAWNPSDSKARMVPL</sequence>
<protein>
    <submittedName>
        <fullName evidence="1">Uncharacterized protein</fullName>
    </submittedName>
</protein>
<dbReference type="Proteomes" id="UP000324222">
    <property type="component" value="Unassembled WGS sequence"/>
</dbReference>
<name>A0A5B7FWP5_PORTR</name>